<dbReference type="InterPro" id="IPR050833">
    <property type="entry name" value="Poly_Biosynth_Transport"/>
</dbReference>
<dbReference type="RefSeq" id="WP_077026225.1">
    <property type="nucleotide sequence ID" value="NZ_CP017641.1"/>
</dbReference>
<reference evidence="8 9" key="1">
    <citation type="journal article" date="2016" name="Front. Microbiol.">
        <title>Fuerstia marisgermanicae gen. nov., sp. nov., an Unusual Member of the Phylum Planctomycetes from the German Wadden Sea.</title>
        <authorList>
            <person name="Kohn T."/>
            <person name="Heuer A."/>
            <person name="Jogler M."/>
            <person name="Vollmers J."/>
            <person name="Boedeker C."/>
            <person name="Bunk B."/>
            <person name="Rast P."/>
            <person name="Borchert D."/>
            <person name="Glockner I."/>
            <person name="Freese H.M."/>
            <person name="Klenk H.P."/>
            <person name="Overmann J."/>
            <person name="Kaster A.K."/>
            <person name="Rohde M."/>
            <person name="Wiegand S."/>
            <person name="Jogler C."/>
        </authorList>
    </citation>
    <scope>NUCLEOTIDE SEQUENCE [LARGE SCALE GENOMIC DNA]</scope>
    <source>
        <strain evidence="8 9">NH11</strain>
    </source>
</reference>
<dbReference type="GO" id="GO:0005886">
    <property type="term" value="C:plasma membrane"/>
    <property type="evidence" value="ECO:0007669"/>
    <property type="project" value="UniProtKB-SubCell"/>
</dbReference>
<keyword evidence="4 7" id="KW-1133">Transmembrane helix</keyword>
<feature type="transmembrane region" description="Helical" evidence="7">
    <location>
        <begin position="451"/>
        <end position="471"/>
    </location>
</feature>
<dbReference type="EMBL" id="CP017641">
    <property type="protein sequence ID" value="APZ95001.1"/>
    <property type="molecule type" value="Genomic_DNA"/>
</dbReference>
<feature type="region of interest" description="Disordered" evidence="6">
    <location>
        <begin position="487"/>
        <end position="506"/>
    </location>
</feature>
<feature type="transmembrane region" description="Helical" evidence="7">
    <location>
        <begin position="151"/>
        <end position="175"/>
    </location>
</feature>
<keyword evidence="3 7" id="KW-0812">Transmembrane</keyword>
<proteinExistence type="predicted"/>
<feature type="transmembrane region" description="Helical" evidence="7">
    <location>
        <begin position="391"/>
        <end position="409"/>
    </location>
</feature>
<feature type="transmembrane region" description="Helical" evidence="7">
    <location>
        <begin position="254"/>
        <end position="281"/>
    </location>
</feature>
<name>A0A1P8WLT1_9PLAN</name>
<feature type="transmembrane region" description="Helical" evidence="7">
    <location>
        <begin position="82"/>
        <end position="102"/>
    </location>
</feature>
<evidence type="ECO:0000313" key="8">
    <source>
        <dbReference type="EMBL" id="APZ95001.1"/>
    </source>
</evidence>
<evidence type="ECO:0000256" key="3">
    <source>
        <dbReference type="ARBA" id="ARBA00022692"/>
    </source>
</evidence>
<comment type="subcellular location">
    <subcellularLocation>
        <location evidence="1">Cell membrane</location>
        <topology evidence="1">Multi-pass membrane protein</topology>
    </subcellularLocation>
</comment>
<evidence type="ECO:0000256" key="5">
    <source>
        <dbReference type="ARBA" id="ARBA00023136"/>
    </source>
</evidence>
<sequence length="506" mass="55665">MKPVRDLLKHSSIYMIGQILTRMASVLLLPFYTHVLSPADYGITAILDLTAAILSTFIAGGMVSAVTRHHFDGDDEKHHDRVWWTGLTMVATVCTIISLTMYMGRQVLADVTLGPEVANGAWFYTLSILTLWFTVIGMIIDAYLRALKWSGVFVAISLGRLLFNVGINVYMLVVLKLGVEGLLIGNLTATIVHTAVLGMVFIKSRGRYVLDKVIGQQMFHFAAPLVFTAIASMAMHEADRYFLRIWESMDEVGIYSLAHKIGFAVNTLCLLPFISIWHVAIYDIERMPNASEVFAKFFGWFTSGMGILLLGAALTVHPVLPWLTPDAYGEAIDLISVVLLGFFVFGLSFMFEVPSLLTRKTRLMLPGSVAGLVVNVAANMALIPIMGSWGAAWAGVLTYLVYSFCILFACRTVMKIEYPWLKSAATSAAFCGTYVGLRYACFPHMNAWQQIGVSVAVCAFWAVVLFGRVGLDLAMERLAKAKSSEVDAAETKDFKPEAATPELVEA</sequence>
<feature type="transmembrane region" description="Helical" evidence="7">
    <location>
        <begin position="41"/>
        <end position="61"/>
    </location>
</feature>
<evidence type="ECO:0000313" key="9">
    <source>
        <dbReference type="Proteomes" id="UP000187735"/>
    </source>
</evidence>
<dbReference type="OrthoDB" id="1495589at2"/>
<gene>
    <name evidence="8" type="ORF">Fuma_04653</name>
</gene>
<feature type="transmembrane region" description="Helical" evidence="7">
    <location>
        <begin position="421"/>
        <end position="439"/>
    </location>
</feature>
<dbReference type="Proteomes" id="UP000187735">
    <property type="component" value="Chromosome"/>
</dbReference>
<dbReference type="STRING" id="1891926.Fuma_04653"/>
<keyword evidence="2" id="KW-1003">Cell membrane</keyword>
<feature type="transmembrane region" description="Helical" evidence="7">
    <location>
        <begin position="122"/>
        <end position="144"/>
    </location>
</feature>
<evidence type="ECO:0000256" key="7">
    <source>
        <dbReference type="SAM" id="Phobius"/>
    </source>
</evidence>
<feature type="transmembrane region" description="Helical" evidence="7">
    <location>
        <begin position="214"/>
        <end position="234"/>
    </location>
</feature>
<dbReference type="KEGG" id="fmr:Fuma_04653"/>
<dbReference type="PANTHER" id="PTHR30250">
    <property type="entry name" value="PST FAMILY PREDICTED COLANIC ACID TRANSPORTER"/>
    <property type="match status" value="1"/>
</dbReference>
<evidence type="ECO:0000256" key="1">
    <source>
        <dbReference type="ARBA" id="ARBA00004651"/>
    </source>
</evidence>
<feature type="transmembrane region" description="Helical" evidence="7">
    <location>
        <begin position="181"/>
        <end position="202"/>
    </location>
</feature>
<protein>
    <submittedName>
        <fullName evidence="8">Polysaccharide biosynthesis protein</fullName>
    </submittedName>
</protein>
<dbReference type="PANTHER" id="PTHR30250:SF11">
    <property type="entry name" value="O-ANTIGEN TRANSPORTER-RELATED"/>
    <property type="match status" value="1"/>
</dbReference>
<keyword evidence="9" id="KW-1185">Reference proteome</keyword>
<evidence type="ECO:0000256" key="6">
    <source>
        <dbReference type="SAM" id="MobiDB-lite"/>
    </source>
</evidence>
<feature type="transmembrane region" description="Helical" evidence="7">
    <location>
        <begin position="293"/>
        <end position="314"/>
    </location>
</feature>
<evidence type="ECO:0000256" key="2">
    <source>
        <dbReference type="ARBA" id="ARBA00022475"/>
    </source>
</evidence>
<feature type="transmembrane region" description="Helical" evidence="7">
    <location>
        <begin position="12"/>
        <end position="35"/>
    </location>
</feature>
<feature type="transmembrane region" description="Helical" evidence="7">
    <location>
        <begin position="334"/>
        <end position="351"/>
    </location>
</feature>
<evidence type="ECO:0000256" key="4">
    <source>
        <dbReference type="ARBA" id="ARBA00022989"/>
    </source>
</evidence>
<feature type="compositionally biased region" description="Basic and acidic residues" evidence="6">
    <location>
        <begin position="487"/>
        <end position="496"/>
    </location>
</feature>
<accession>A0A1P8WLT1</accession>
<organism evidence="8 9">
    <name type="scientific">Fuerstiella marisgermanici</name>
    <dbReference type="NCBI Taxonomy" id="1891926"/>
    <lineage>
        <taxon>Bacteria</taxon>
        <taxon>Pseudomonadati</taxon>
        <taxon>Planctomycetota</taxon>
        <taxon>Planctomycetia</taxon>
        <taxon>Planctomycetales</taxon>
        <taxon>Planctomycetaceae</taxon>
        <taxon>Fuerstiella</taxon>
    </lineage>
</organism>
<keyword evidence="5 7" id="KW-0472">Membrane</keyword>
<dbReference type="Pfam" id="PF13440">
    <property type="entry name" value="Polysacc_synt_3"/>
    <property type="match status" value="1"/>
</dbReference>
<dbReference type="AlphaFoldDB" id="A0A1P8WLT1"/>
<feature type="transmembrane region" description="Helical" evidence="7">
    <location>
        <begin position="363"/>
        <end position="385"/>
    </location>
</feature>